<sequence length="438" mass="51053">MKSNTDKFKIDNFKVSNKLMFKFLLLFLILSIQAVTFLVIININYSLKYYLNNLDVVKENFGKNLFVNKFEIEVLMWISMSFLLVGFLSIGFLNLFLKSKFSNYYKVLYIMVIAIFAVLSIVFEAISEYSYSKFYNLFDFLSQKDNTIFESESVKKMQEVFYNMSIKNSGNKYKWASDSITWWLAVIKIIAVIFSFTIWFKGPQSNKLKITGYNFKESQGSKFNALVKKFSLNNSKNISFWLIIATALVFLPPLAYIVNMSIFSTKMNSMLNWTFIVKDLYKSVSYNGISIEEINLENSYFAIKFLPIIISGFLMASIFIFITAYVKNWNTSKSTFTFQFIILLVEILSVLVAITYSSHEAQRITNLWNNGTFEISPIALKYSYLKETYGFPFDKNNQISEPWMSGLKYISQTIISLSFLSTIYTILFIKYKKLQKKI</sequence>
<reference evidence="2 3" key="1">
    <citation type="journal article" date="2015" name="Genome Announc.">
        <title>Complete Genome Sequence of Spiroplasma cantharicola CC-1T (DSM 21588), a Bacterium Isolated from Soldier Beetle (Cantharis carolinus).</title>
        <authorList>
            <person name="Lo W.S."/>
            <person name="Liu P.Y."/>
            <person name="Kuo C.H."/>
        </authorList>
    </citation>
    <scope>NUCLEOTIDE SEQUENCE [LARGE SCALE GENOMIC DNA]</scope>
    <source>
        <strain evidence="2 3">CC-1</strain>
    </source>
</reference>
<accession>A0A0M4JJD4</accession>
<dbReference type="AlphaFoldDB" id="A0A0M4JJD4"/>
<feature type="transmembrane region" description="Helical" evidence="1">
    <location>
        <begin position="409"/>
        <end position="429"/>
    </location>
</feature>
<dbReference type="PATRIC" id="fig|362837.3.peg.990"/>
<name>A0A0M4JJD4_9MOLU</name>
<feature type="transmembrane region" description="Helical" evidence="1">
    <location>
        <begin position="338"/>
        <end position="358"/>
    </location>
</feature>
<feature type="transmembrane region" description="Helical" evidence="1">
    <location>
        <begin position="180"/>
        <end position="200"/>
    </location>
</feature>
<keyword evidence="1" id="KW-0812">Transmembrane</keyword>
<feature type="transmembrane region" description="Helical" evidence="1">
    <location>
        <begin position="305"/>
        <end position="326"/>
    </location>
</feature>
<gene>
    <name evidence="2" type="ORF">SCANT_v1c09730</name>
</gene>
<feature type="transmembrane region" description="Helical" evidence="1">
    <location>
        <begin position="238"/>
        <end position="258"/>
    </location>
</feature>
<feature type="transmembrane region" description="Helical" evidence="1">
    <location>
        <begin position="107"/>
        <end position="126"/>
    </location>
</feature>
<keyword evidence="1" id="KW-0472">Membrane</keyword>
<dbReference type="OrthoDB" id="388461at2"/>
<evidence type="ECO:0000256" key="1">
    <source>
        <dbReference type="SAM" id="Phobius"/>
    </source>
</evidence>
<evidence type="ECO:0000313" key="3">
    <source>
        <dbReference type="Proteomes" id="UP000063919"/>
    </source>
</evidence>
<feature type="transmembrane region" description="Helical" evidence="1">
    <location>
        <begin position="21"/>
        <end position="45"/>
    </location>
</feature>
<evidence type="ECO:0000313" key="2">
    <source>
        <dbReference type="EMBL" id="ALD66879.1"/>
    </source>
</evidence>
<keyword evidence="1" id="KW-1133">Transmembrane helix</keyword>
<dbReference type="Proteomes" id="UP000063919">
    <property type="component" value="Chromosome"/>
</dbReference>
<dbReference type="STRING" id="362837.SCANT_v1c09730"/>
<dbReference type="KEGG" id="scj:SCANT_v1c09730"/>
<organism evidence="2 3">
    <name type="scientific">Spiroplasma cantharicola</name>
    <dbReference type="NCBI Taxonomy" id="362837"/>
    <lineage>
        <taxon>Bacteria</taxon>
        <taxon>Bacillati</taxon>
        <taxon>Mycoplasmatota</taxon>
        <taxon>Mollicutes</taxon>
        <taxon>Entomoplasmatales</taxon>
        <taxon>Spiroplasmataceae</taxon>
        <taxon>Spiroplasma</taxon>
    </lineage>
</organism>
<protein>
    <submittedName>
        <fullName evidence="2">Uncharacterized protein</fullName>
    </submittedName>
</protein>
<dbReference type="EMBL" id="CP012622">
    <property type="protein sequence ID" value="ALD66879.1"/>
    <property type="molecule type" value="Genomic_DNA"/>
</dbReference>
<feature type="transmembrane region" description="Helical" evidence="1">
    <location>
        <begin position="74"/>
        <end position="95"/>
    </location>
</feature>
<proteinExistence type="predicted"/>
<keyword evidence="3" id="KW-1185">Reference proteome</keyword>
<dbReference type="RefSeq" id="WP_053946619.1">
    <property type="nucleotide sequence ID" value="NZ_CP012622.1"/>
</dbReference>